<proteinExistence type="predicted"/>
<sequence>MEGHLNLFDTSPKSSDWMLQDEKAQMEPQTTRMISANRRLQDQPFLTVVRQPFLQECEILTLPGKPIYIYCNKNLCTKGMGMLGSGAHKQLRVVHVSGVGACESCWCSGSVQERIFKFLTYEEISLMRLVCQELAVLANYMLHTAFQRVGNTIEGRLHHIKTKRVENTSFTSIPRLVLATRPSRGWGTPGSHQDQGESLLHDLLEGGEHQVHIKTKRVGNTRFTSRPRLVLATRPSRGWGTPGSHQDQGESLLHDLLEGEEHQVHIETKGSPCYTIF</sequence>
<dbReference type="EMBL" id="OD564520">
    <property type="protein sequence ID" value="CAD7438745.1"/>
    <property type="molecule type" value="Genomic_DNA"/>
</dbReference>
<name>A0A7R9ENZ8_9NEOP</name>
<protein>
    <submittedName>
        <fullName evidence="1">Uncharacterized protein</fullName>
    </submittedName>
</protein>
<reference evidence="1" key="1">
    <citation type="submission" date="2020-11" db="EMBL/GenBank/DDBJ databases">
        <authorList>
            <person name="Tran Van P."/>
        </authorList>
    </citation>
    <scope>NUCLEOTIDE SEQUENCE</scope>
</reference>
<evidence type="ECO:0000313" key="1">
    <source>
        <dbReference type="EMBL" id="CAD7438745.1"/>
    </source>
</evidence>
<dbReference type="AlphaFoldDB" id="A0A7R9ENZ8"/>
<gene>
    <name evidence="1" type="ORF">TBIB3V08_LOCUS1331</name>
</gene>
<organism evidence="1">
    <name type="scientific">Timema bartmani</name>
    <dbReference type="NCBI Taxonomy" id="61472"/>
    <lineage>
        <taxon>Eukaryota</taxon>
        <taxon>Metazoa</taxon>
        <taxon>Ecdysozoa</taxon>
        <taxon>Arthropoda</taxon>
        <taxon>Hexapoda</taxon>
        <taxon>Insecta</taxon>
        <taxon>Pterygota</taxon>
        <taxon>Neoptera</taxon>
        <taxon>Polyneoptera</taxon>
        <taxon>Phasmatodea</taxon>
        <taxon>Timematodea</taxon>
        <taxon>Timematoidea</taxon>
        <taxon>Timematidae</taxon>
        <taxon>Timema</taxon>
    </lineage>
</organism>
<accession>A0A7R9ENZ8</accession>